<reference evidence="1" key="1">
    <citation type="submission" date="2021-11" db="EMBL/GenBank/DDBJ databases">
        <title>Isoprene-degrading acetogen.</title>
        <authorList>
            <person name="Yang Y."/>
            <person name="Jin H."/>
            <person name="Yan J."/>
        </authorList>
    </citation>
    <scope>NUCLEOTIDE SEQUENCE</scope>
    <source>
        <strain evidence="1">Berkeley</strain>
    </source>
</reference>
<accession>A0ABY6HE45</accession>
<gene>
    <name evidence="1" type="ORF">LNN31_18510</name>
</gene>
<dbReference type="RefSeq" id="WP_228882656.1">
    <property type="nucleotide sequence ID" value="NZ_CABIIK010000051.1"/>
</dbReference>
<evidence type="ECO:0000313" key="2">
    <source>
        <dbReference type="Proteomes" id="UP001163550"/>
    </source>
</evidence>
<organism evidence="1 2">
    <name type="scientific">Acetobacterium wieringae</name>
    <dbReference type="NCBI Taxonomy" id="52694"/>
    <lineage>
        <taxon>Bacteria</taxon>
        <taxon>Bacillati</taxon>
        <taxon>Bacillota</taxon>
        <taxon>Clostridia</taxon>
        <taxon>Eubacteriales</taxon>
        <taxon>Eubacteriaceae</taxon>
        <taxon>Acetobacterium</taxon>
    </lineage>
</organism>
<dbReference type="EMBL" id="CP087994">
    <property type="protein sequence ID" value="UYO62740.1"/>
    <property type="molecule type" value="Genomic_DNA"/>
</dbReference>
<dbReference type="Proteomes" id="UP001163550">
    <property type="component" value="Chromosome"/>
</dbReference>
<proteinExistence type="predicted"/>
<keyword evidence="2" id="KW-1185">Reference proteome</keyword>
<name>A0ABY6HE45_9FIRM</name>
<sequence>MKQAVVEFIYKHRPDIRIDDQYATEFNTLTKSRKKEKFHNSDGTFDQQIKDMITSDPHLSQ</sequence>
<protein>
    <submittedName>
        <fullName evidence="1">Uncharacterized protein</fullName>
    </submittedName>
</protein>
<evidence type="ECO:0000313" key="1">
    <source>
        <dbReference type="EMBL" id="UYO62740.1"/>
    </source>
</evidence>